<gene>
    <name evidence="1" type="ORF">OXU80_27140</name>
</gene>
<dbReference type="Proteomes" id="UP001163223">
    <property type="component" value="Chromosome"/>
</dbReference>
<evidence type="ECO:0000313" key="2">
    <source>
        <dbReference type="Proteomes" id="UP001163223"/>
    </source>
</evidence>
<reference evidence="1" key="1">
    <citation type="submission" date="2022-11" db="EMBL/GenBank/DDBJ databases">
        <title>beta-Carotene-producing bacterium, Jeongeuplla avenae sp. nov., alleviates the salt stress of Arabidopsis seedlings.</title>
        <authorList>
            <person name="Jiang L."/>
            <person name="Lee J."/>
        </authorList>
    </citation>
    <scope>NUCLEOTIDE SEQUENCE</scope>
    <source>
        <strain evidence="1">DY_R2A_6</strain>
    </source>
</reference>
<evidence type="ECO:0000313" key="1">
    <source>
        <dbReference type="EMBL" id="WAJ28441.1"/>
    </source>
</evidence>
<keyword evidence="2" id="KW-1185">Reference proteome</keyword>
<proteinExistence type="predicted"/>
<dbReference type="EMBL" id="CP113520">
    <property type="protein sequence ID" value="WAJ28441.1"/>
    <property type="molecule type" value="Genomic_DNA"/>
</dbReference>
<keyword evidence="1" id="KW-0547">Nucleotide-binding</keyword>
<name>A0ACD4NP32_9HYPH</name>
<keyword evidence="1" id="KW-0067">ATP-binding</keyword>
<sequence length="321" mass="34853">MPMVQAGMDKDELVRSHGHILGLRDIDMEIAPGTLQVIMGLSGSGKSTLIRHINRLVEPTSGKLTIGGIDVLALDGSELTEFRRTYTAMVFQKFGLLPHRTVLQNAAYGLEVQNVPARRRRETAMRWLERVGLDGFENKYPDELSGGMQQRVGLARALAVDAPVLLMDEAFSALDPLIRVEMQDVLLGIQEEVRKTIIFITHDLDEALRLGDRIAVLRDGEVVQQGTSEEIVLEPADDYVRRFVREVNRGRFVRVDAVMSSDGAALPPGSGVTVDGAITLEQAARIMAGSGAETADVLGADGAIVGSVSLRRIVSTMIANG</sequence>
<accession>A0ACD4NP32</accession>
<protein>
    <submittedName>
        <fullName evidence="1">Betaine/proline/choline family ABC transporter ATP-binding protein</fullName>
    </submittedName>
</protein>
<organism evidence="1 2">
    <name type="scientific">Antarcticirhabdus aurantiaca</name>
    <dbReference type="NCBI Taxonomy" id="2606717"/>
    <lineage>
        <taxon>Bacteria</taxon>
        <taxon>Pseudomonadati</taxon>
        <taxon>Pseudomonadota</taxon>
        <taxon>Alphaproteobacteria</taxon>
        <taxon>Hyphomicrobiales</taxon>
        <taxon>Aurantimonadaceae</taxon>
        <taxon>Antarcticirhabdus</taxon>
    </lineage>
</organism>